<evidence type="ECO:0000259" key="11">
    <source>
        <dbReference type="PROSITE" id="PS50109"/>
    </source>
</evidence>
<dbReference type="GO" id="GO:0000155">
    <property type="term" value="F:phosphorelay sensor kinase activity"/>
    <property type="evidence" value="ECO:0007669"/>
    <property type="project" value="InterPro"/>
</dbReference>
<dbReference type="SMART" id="SM00387">
    <property type="entry name" value="HATPase_c"/>
    <property type="match status" value="1"/>
</dbReference>
<dbReference type="SMART" id="SM00304">
    <property type="entry name" value="HAMP"/>
    <property type="match status" value="1"/>
</dbReference>
<comment type="catalytic activity">
    <reaction evidence="1">
        <text>ATP + protein L-histidine = ADP + protein N-phospho-L-histidine.</text>
        <dbReference type="EC" id="2.7.13.3"/>
    </reaction>
</comment>
<proteinExistence type="predicted"/>
<evidence type="ECO:0000256" key="2">
    <source>
        <dbReference type="ARBA" id="ARBA00004651"/>
    </source>
</evidence>
<dbReference type="SMART" id="SM00388">
    <property type="entry name" value="HisKA"/>
    <property type="match status" value="1"/>
</dbReference>
<dbReference type="RefSeq" id="WP_136549985.1">
    <property type="nucleotide sequence ID" value="NZ_CP031093.1"/>
</dbReference>
<keyword evidence="5" id="KW-0597">Phosphoprotein</keyword>
<dbReference type="CDD" id="cd00082">
    <property type="entry name" value="HisKA"/>
    <property type="match status" value="1"/>
</dbReference>
<keyword evidence="9" id="KW-0067">ATP-binding</keyword>
<keyword evidence="10" id="KW-1133">Transmembrane helix</keyword>
<sequence length="453" mass="50761">MSRPLLWKLCGSVAAGAVALFWVVNGLALHTEQQMSFVAPEHQATLVEYAAKAETLYTAGEMAELERWLDALQQKEKTWAAVVRSQVQPMAGSTLSQQFREGFRLGRNVGWKIHLYFEQNPIMDVTFADGHTHFLITLPQRMRPGAYWQQASVLLQVVVPLLLLGLLAFMLYQYLMSPLRKLEVATRQFSEGRLDIRVGSLAGARDDELTALAGTFDRMADRIAQLIRAQRHLIADLSHELRTPLARIDTAVDCADQGLFTDDLLARVRRDCRVMRRLVEDTLTLAWLENEQPRLDTECVDLTELLDSIVDDARFEFPQHGLSVDLPDQALLYNSNHRILGQAIENVVRNGLSHQPTGAELRIALRQTLRGFTITVCDQGPGVPEPHLEAIFRPFFRHGDTPNGLSTGFGLGLALARRQIESLQGSIHAENRPGGGLRMVITLVRHRVTDGQL</sequence>
<evidence type="ECO:0000256" key="3">
    <source>
        <dbReference type="ARBA" id="ARBA00012438"/>
    </source>
</evidence>
<dbReference type="SUPFAM" id="SSF47384">
    <property type="entry name" value="Homodimeric domain of signal transducing histidine kinase"/>
    <property type="match status" value="1"/>
</dbReference>
<dbReference type="Gene3D" id="3.30.565.10">
    <property type="entry name" value="Histidine kinase-like ATPase, C-terminal domain"/>
    <property type="match status" value="1"/>
</dbReference>
<evidence type="ECO:0000256" key="9">
    <source>
        <dbReference type="ARBA" id="ARBA00022840"/>
    </source>
</evidence>
<evidence type="ECO:0000256" key="6">
    <source>
        <dbReference type="ARBA" id="ARBA00022679"/>
    </source>
</evidence>
<dbReference type="OrthoDB" id="9804645at2"/>
<dbReference type="InterPro" id="IPR005467">
    <property type="entry name" value="His_kinase_dom"/>
</dbReference>
<dbReference type="CDD" id="cd06225">
    <property type="entry name" value="HAMP"/>
    <property type="match status" value="1"/>
</dbReference>
<comment type="subcellular location">
    <subcellularLocation>
        <location evidence="2">Cell membrane</location>
        <topology evidence="2">Multi-pass membrane protein</topology>
    </subcellularLocation>
</comment>
<feature type="domain" description="HAMP" evidence="12">
    <location>
        <begin position="173"/>
        <end position="228"/>
    </location>
</feature>
<dbReference type="Gene3D" id="1.10.8.500">
    <property type="entry name" value="HAMP domain in histidine kinase"/>
    <property type="match status" value="1"/>
</dbReference>
<dbReference type="SUPFAM" id="SSF55874">
    <property type="entry name" value="ATPase domain of HSP90 chaperone/DNA topoisomerase II/histidine kinase"/>
    <property type="match status" value="1"/>
</dbReference>
<dbReference type="EC" id="2.7.13.3" evidence="3"/>
<dbReference type="InterPro" id="IPR031930">
    <property type="entry name" value="HK_sensor"/>
</dbReference>
<dbReference type="InterPro" id="IPR036097">
    <property type="entry name" value="HisK_dim/P_sf"/>
</dbReference>
<dbReference type="Gene3D" id="1.10.287.130">
    <property type="match status" value="1"/>
</dbReference>
<keyword evidence="14" id="KW-1185">Reference proteome</keyword>
<evidence type="ECO:0000313" key="14">
    <source>
        <dbReference type="Proteomes" id="UP000298049"/>
    </source>
</evidence>
<dbReference type="EMBL" id="CP031093">
    <property type="protein sequence ID" value="QCF27275.1"/>
    <property type="molecule type" value="Genomic_DNA"/>
</dbReference>
<evidence type="ECO:0000256" key="5">
    <source>
        <dbReference type="ARBA" id="ARBA00022553"/>
    </source>
</evidence>
<evidence type="ECO:0000313" key="13">
    <source>
        <dbReference type="EMBL" id="QCF27275.1"/>
    </source>
</evidence>
<reference evidence="13 14" key="1">
    <citation type="submission" date="2018-07" db="EMBL/GenBank/DDBJ databases">
        <title>Marsedoiliclastica nanhaica gen. nov. sp. nov., a novel marine hydrocarbonoclastic bacterium isolated from an in-situ enriched hydrocarbon-degrading consortium in deep-sea sediment.</title>
        <authorList>
            <person name="Dong C."/>
            <person name="Ma T."/>
            <person name="Liu R."/>
            <person name="Shao Z."/>
        </authorList>
    </citation>
    <scope>NUCLEOTIDE SEQUENCE [LARGE SCALE GENOMIC DNA]</scope>
    <source>
        <strain evidence="14">soil36-7</strain>
    </source>
</reference>
<evidence type="ECO:0000256" key="1">
    <source>
        <dbReference type="ARBA" id="ARBA00000085"/>
    </source>
</evidence>
<dbReference type="InterPro" id="IPR050980">
    <property type="entry name" value="2C_sensor_his_kinase"/>
</dbReference>
<keyword evidence="10" id="KW-0812">Transmembrane</keyword>
<keyword evidence="4" id="KW-1003">Cell membrane</keyword>
<keyword evidence="8 13" id="KW-0418">Kinase</keyword>
<gene>
    <name evidence="13" type="ORF">soil367_15800</name>
</gene>
<evidence type="ECO:0000256" key="7">
    <source>
        <dbReference type="ARBA" id="ARBA00022741"/>
    </source>
</evidence>
<evidence type="ECO:0000259" key="12">
    <source>
        <dbReference type="PROSITE" id="PS50885"/>
    </source>
</evidence>
<organism evidence="13 14">
    <name type="scientific">Hydrocarboniclastica marina</name>
    <dbReference type="NCBI Taxonomy" id="2259620"/>
    <lineage>
        <taxon>Bacteria</taxon>
        <taxon>Pseudomonadati</taxon>
        <taxon>Pseudomonadota</taxon>
        <taxon>Gammaproteobacteria</taxon>
        <taxon>Alteromonadales</taxon>
        <taxon>Alteromonadaceae</taxon>
        <taxon>Hydrocarboniclastica</taxon>
    </lineage>
</organism>
<protein>
    <recommendedName>
        <fullName evidence="3">histidine kinase</fullName>
        <ecNumber evidence="3">2.7.13.3</ecNumber>
    </recommendedName>
</protein>
<dbReference type="Proteomes" id="UP000298049">
    <property type="component" value="Chromosome"/>
</dbReference>
<feature type="transmembrane region" description="Helical" evidence="10">
    <location>
        <begin position="153"/>
        <end position="172"/>
    </location>
</feature>
<dbReference type="InterPro" id="IPR004358">
    <property type="entry name" value="Sig_transdc_His_kin-like_C"/>
</dbReference>
<dbReference type="InterPro" id="IPR003660">
    <property type="entry name" value="HAMP_dom"/>
</dbReference>
<dbReference type="PRINTS" id="PR00344">
    <property type="entry name" value="BCTRLSENSOR"/>
</dbReference>
<dbReference type="PROSITE" id="PS50109">
    <property type="entry name" value="HIS_KIN"/>
    <property type="match status" value="1"/>
</dbReference>
<dbReference type="InterPro" id="IPR036890">
    <property type="entry name" value="HATPase_C_sf"/>
</dbReference>
<keyword evidence="10" id="KW-0472">Membrane</keyword>
<feature type="domain" description="Histidine kinase" evidence="11">
    <location>
        <begin position="236"/>
        <end position="447"/>
    </location>
</feature>
<dbReference type="PANTHER" id="PTHR44936:SF10">
    <property type="entry name" value="SENSOR PROTEIN RSTB"/>
    <property type="match status" value="1"/>
</dbReference>
<evidence type="ECO:0000256" key="8">
    <source>
        <dbReference type="ARBA" id="ARBA00022777"/>
    </source>
</evidence>
<dbReference type="PANTHER" id="PTHR44936">
    <property type="entry name" value="SENSOR PROTEIN CREC"/>
    <property type="match status" value="1"/>
</dbReference>
<keyword evidence="7" id="KW-0547">Nucleotide-binding</keyword>
<dbReference type="Pfam" id="PF16750">
    <property type="entry name" value="HK_sensor"/>
    <property type="match status" value="1"/>
</dbReference>
<dbReference type="GO" id="GO:0005524">
    <property type="term" value="F:ATP binding"/>
    <property type="evidence" value="ECO:0007669"/>
    <property type="project" value="UniProtKB-KW"/>
</dbReference>
<accession>A0A4P7XK82</accession>
<dbReference type="Pfam" id="PF02518">
    <property type="entry name" value="HATPase_c"/>
    <property type="match status" value="1"/>
</dbReference>
<dbReference type="InterPro" id="IPR038428">
    <property type="entry name" value="HK_sensor_dom_sf"/>
</dbReference>
<dbReference type="AlphaFoldDB" id="A0A4P7XK82"/>
<evidence type="ECO:0000256" key="4">
    <source>
        <dbReference type="ARBA" id="ARBA00022475"/>
    </source>
</evidence>
<dbReference type="GO" id="GO:0005886">
    <property type="term" value="C:plasma membrane"/>
    <property type="evidence" value="ECO:0007669"/>
    <property type="project" value="UniProtKB-SubCell"/>
</dbReference>
<dbReference type="KEGG" id="hmi:soil367_15800"/>
<dbReference type="Pfam" id="PF00672">
    <property type="entry name" value="HAMP"/>
    <property type="match status" value="1"/>
</dbReference>
<dbReference type="InterPro" id="IPR003661">
    <property type="entry name" value="HisK_dim/P_dom"/>
</dbReference>
<dbReference type="PROSITE" id="PS50885">
    <property type="entry name" value="HAMP"/>
    <property type="match status" value="1"/>
</dbReference>
<dbReference type="InterPro" id="IPR003594">
    <property type="entry name" value="HATPase_dom"/>
</dbReference>
<keyword evidence="6" id="KW-0808">Transferase</keyword>
<dbReference type="Pfam" id="PF00512">
    <property type="entry name" value="HisKA"/>
    <property type="match status" value="1"/>
</dbReference>
<name>A0A4P7XK82_9ALTE</name>
<dbReference type="Gene3D" id="3.30.450.170">
    <property type="entry name" value="Two-component histidine kinase, sensor domain"/>
    <property type="match status" value="1"/>
</dbReference>
<evidence type="ECO:0000256" key="10">
    <source>
        <dbReference type="SAM" id="Phobius"/>
    </source>
</evidence>
<dbReference type="SUPFAM" id="SSF158472">
    <property type="entry name" value="HAMP domain-like"/>
    <property type="match status" value="1"/>
</dbReference>